<evidence type="ECO:0000313" key="2">
    <source>
        <dbReference type="Proteomes" id="UP001497516"/>
    </source>
</evidence>
<name>A0AAV2DC17_9ROSI</name>
<dbReference type="Proteomes" id="UP001497516">
    <property type="component" value="Chromosome 2"/>
</dbReference>
<sequence length="74" mass="8124">MLSTTRGASLRKQDNDQTRLGVIAGSRRPKQYFKGADVSYLLKQAGPICKQADDSAWWISRQEKAIIKQAGGGT</sequence>
<dbReference type="AlphaFoldDB" id="A0AAV2DC17"/>
<reference evidence="1 2" key="1">
    <citation type="submission" date="2024-04" db="EMBL/GenBank/DDBJ databases">
        <authorList>
            <person name="Fracassetti M."/>
        </authorList>
    </citation>
    <scope>NUCLEOTIDE SEQUENCE [LARGE SCALE GENOMIC DNA]</scope>
</reference>
<dbReference type="EMBL" id="OZ034815">
    <property type="protein sequence ID" value="CAL1371391.1"/>
    <property type="molecule type" value="Genomic_DNA"/>
</dbReference>
<protein>
    <submittedName>
        <fullName evidence="1">Uncharacterized protein</fullName>
    </submittedName>
</protein>
<keyword evidence="2" id="KW-1185">Reference proteome</keyword>
<accession>A0AAV2DC17</accession>
<gene>
    <name evidence="1" type="ORF">LTRI10_LOCUS13459</name>
</gene>
<proteinExistence type="predicted"/>
<organism evidence="1 2">
    <name type="scientific">Linum trigynum</name>
    <dbReference type="NCBI Taxonomy" id="586398"/>
    <lineage>
        <taxon>Eukaryota</taxon>
        <taxon>Viridiplantae</taxon>
        <taxon>Streptophyta</taxon>
        <taxon>Embryophyta</taxon>
        <taxon>Tracheophyta</taxon>
        <taxon>Spermatophyta</taxon>
        <taxon>Magnoliopsida</taxon>
        <taxon>eudicotyledons</taxon>
        <taxon>Gunneridae</taxon>
        <taxon>Pentapetalae</taxon>
        <taxon>rosids</taxon>
        <taxon>fabids</taxon>
        <taxon>Malpighiales</taxon>
        <taxon>Linaceae</taxon>
        <taxon>Linum</taxon>
    </lineage>
</organism>
<evidence type="ECO:0000313" key="1">
    <source>
        <dbReference type="EMBL" id="CAL1371391.1"/>
    </source>
</evidence>